<dbReference type="EMBL" id="CM026433">
    <property type="protein sequence ID" value="KAG0554660.1"/>
    <property type="molecule type" value="Genomic_DNA"/>
</dbReference>
<organism evidence="1 2">
    <name type="scientific">Ceratodon purpureus</name>
    <name type="common">Fire moss</name>
    <name type="synonym">Dicranum purpureum</name>
    <dbReference type="NCBI Taxonomy" id="3225"/>
    <lineage>
        <taxon>Eukaryota</taxon>
        <taxon>Viridiplantae</taxon>
        <taxon>Streptophyta</taxon>
        <taxon>Embryophyta</taxon>
        <taxon>Bryophyta</taxon>
        <taxon>Bryophytina</taxon>
        <taxon>Bryopsida</taxon>
        <taxon>Dicranidae</taxon>
        <taxon>Pseudoditrichales</taxon>
        <taxon>Ditrichaceae</taxon>
        <taxon>Ceratodon</taxon>
    </lineage>
</organism>
<sequence length="104" mass="12312">MIAAREKKLDDEIKTYWEKRKAWEAGLKKIKDEKTAIKRKREEVMAERLDKLYKALAVKIAGNEEKHRKDKEKADDAYWAAKEAKSKALVAECHKSRQFQVQFF</sequence>
<gene>
    <name evidence="1" type="ORF">KC19_12G109100</name>
</gene>
<reference evidence="1" key="1">
    <citation type="submission" date="2020-06" db="EMBL/GenBank/DDBJ databases">
        <title>WGS assembly of Ceratodon purpureus strain R40.</title>
        <authorList>
            <person name="Carey S.B."/>
            <person name="Jenkins J."/>
            <person name="Shu S."/>
            <person name="Lovell J.T."/>
            <person name="Sreedasyam A."/>
            <person name="Maumus F."/>
            <person name="Tiley G.P."/>
            <person name="Fernandez-Pozo N."/>
            <person name="Barry K."/>
            <person name="Chen C."/>
            <person name="Wang M."/>
            <person name="Lipzen A."/>
            <person name="Daum C."/>
            <person name="Saski C.A."/>
            <person name="Payton A.C."/>
            <person name="Mcbreen J.C."/>
            <person name="Conrad R.E."/>
            <person name="Kollar L.M."/>
            <person name="Olsson S."/>
            <person name="Huttunen S."/>
            <person name="Landis J.B."/>
            <person name="Wickett N.J."/>
            <person name="Johnson M.G."/>
            <person name="Rensing S.A."/>
            <person name="Grimwood J."/>
            <person name="Schmutz J."/>
            <person name="Mcdaniel S.F."/>
        </authorList>
    </citation>
    <scope>NUCLEOTIDE SEQUENCE</scope>
    <source>
        <strain evidence="1">R40</strain>
    </source>
</reference>
<dbReference type="AlphaFoldDB" id="A0A8T0G6K3"/>
<evidence type="ECO:0000313" key="2">
    <source>
        <dbReference type="Proteomes" id="UP000822688"/>
    </source>
</evidence>
<name>A0A8T0G6K3_CERPU</name>
<comment type="caution">
    <text evidence="1">The sequence shown here is derived from an EMBL/GenBank/DDBJ whole genome shotgun (WGS) entry which is preliminary data.</text>
</comment>
<keyword evidence="2" id="KW-1185">Reference proteome</keyword>
<protein>
    <submittedName>
        <fullName evidence="1">Uncharacterized protein</fullName>
    </submittedName>
</protein>
<proteinExistence type="predicted"/>
<evidence type="ECO:0000313" key="1">
    <source>
        <dbReference type="EMBL" id="KAG0554660.1"/>
    </source>
</evidence>
<dbReference type="Proteomes" id="UP000822688">
    <property type="component" value="Chromosome 12"/>
</dbReference>
<accession>A0A8T0G6K3</accession>